<dbReference type="Pfam" id="PF09587">
    <property type="entry name" value="PGA_cap"/>
    <property type="match status" value="1"/>
</dbReference>
<accession>A0ABY1JYA3</accession>
<gene>
    <name evidence="5" type="ORF">SAMN05421578_105297</name>
</gene>
<protein>
    <submittedName>
        <fullName evidence="5">Poly-gamma-glutamate synthesis protein (Capsule biosynthesis protein)</fullName>
    </submittedName>
</protein>
<sequence length="464" mass="50839">MYPPRSDKGKATRRVKKRRLRKSWVLLNLFLVTMIVMLLSYYWLTQDTQSAQPLDSSTNTSTELPPTADSPNLDTGSSPKETEKVQPITKDETKETTKDETTKETETVKLESPKDSEIIKEHKLSEEPKETGKPVESNDPNKIVANADTILNFHFAGDMIFSGKVEGKLKQEGYDYPFKYVADLFQKDDLTIANLETPVTTAGVGATNKQYVFKSSPKALDALKKAGMDAVGLANNHILDQGIPGLLDTLKHLEESKLQYAGAGKNADEAYAPEYFTRQGVKIALVAVSRVVPDTDWFALKGRPGVASAYDPTAALQSIATARNNADIVIVMAHWGAERALIPNVNQTQLAHKFVDAGADLVIGSHPHVLQGLEQYKGKWIAYSTGNFIFTKSATPSTWKTAVFATTCTPKGDCKIKLIPFHAEIGQPVPMSDEEGQQLFKEIQALSIGGVTINKDGTVVKPKS</sequence>
<keyword evidence="3" id="KW-1133">Transmembrane helix</keyword>
<evidence type="ECO:0000313" key="6">
    <source>
        <dbReference type="Proteomes" id="UP000186666"/>
    </source>
</evidence>
<reference evidence="5 6" key="1">
    <citation type="submission" date="2017-01" db="EMBL/GenBank/DDBJ databases">
        <authorList>
            <person name="Varghese N."/>
            <person name="Submissions S."/>
        </authorList>
    </citation>
    <scope>NUCLEOTIDE SEQUENCE [LARGE SCALE GENOMIC DNA]</scope>
    <source>
        <strain evidence="5 6">ATCC 23464</strain>
    </source>
</reference>
<feature type="domain" description="Capsule synthesis protein CapA" evidence="4">
    <location>
        <begin position="152"/>
        <end position="392"/>
    </location>
</feature>
<dbReference type="EMBL" id="FTNK01000005">
    <property type="protein sequence ID" value="SIQ97416.1"/>
    <property type="molecule type" value="Genomic_DNA"/>
</dbReference>
<name>A0ABY1JYA3_9BACL</name>
<dbReference type="SMART" id="SM00854">
    <property type="entry name" value="PGA_cap"/>
    <property type="match status" value="1"/>
</dbReference>
<dbReference type="RefSeq" id="WP_068587227.1">
    <property type="nucleotide sequence ID" value="NZ_FTNK01000005.1"/>
</dbReference>
<dbReference type="InterPro" id="IPR029052">
    <property type="entry name" value="Metallo-depent_PP-like"/>
</dbReference>
<dbReference type="InterPro" id="IPR019079">
    <property type="entry name" value="Capsule_synth_CapA"/>
</dbReference>
<feature type="transmembrane region" description="Helical" evidence="3">
    <location>
        <begin position="23"/>
        <end position="44"/>
    </location>
</feature>
<feature type="region of interest" description="Disordered" evidence="2">
    <location>
        <begin position="51"/>
        <end position="141"/>
    </location>
</feature>
<evidence type="ECO:0000256" key="2">
    <source>
        <dbReference type="SAM" id="MobiDB-lite"/>
    </source>
</evidence>
<comment type="similarity">
    <text evidence="1">Belongs to the CapA family.</text>
</comment>
<keyword evidence="6" id="KW-1185">Reference proteome</keyword>
<organism evidence="5 6">
    <name type="scientific">Paenibacillus macquariensis</name>
    <dbReference type="NCBI Taxonomy" id="948756"/>
    <lineage>
        <taxon>Bacteria</taxon>
        <taxon>Bacillati</taxon>
        <taxon>Bacillota</taxon>
        <taxon>Bacilli</taxon>
        <taxon>Bacillales</taxon>
        <taxon>Paenibacillaceae</taxon>
        <taxon>Paenibacillus</taxon>
    </lineage>
</organism>
<proteinExistence type="inferred from homology"/>
<dbReference type="Gene3D" id="3.60.21.10">
    <property type="match status" value="1"/>
</dbReference>
<feature type="compositionally biased region" description="Basic and acidic residues" evidence="2">
    <location>
        <begin position="80"/>
        <end position="133"/>
    </location>
</feature>
<evidence type="ECO:0000256" key="1">
    <source>
        <dbReference type="ARBA" id="ARBA00005662"/>
    </source>
</evidence>
<feature type="compositionally biased region" description="Polar residues" evidence="2">
    <location>
        <begin position="51"/>
        <end position="79"/>
    </location>
</feature>
<dbReference type="PANTHER" id="PTHR33393:SF13">
    <property type="entry name" value="PGA BIOSYNTHESIS PROTEIN CAPA"/>
    <property type="match status" value="1"/>
</dbReference>
<dbReference type="InterPro" id="IPR052169">
    <property type="entry name" value="CW_Biosynth-Accessory"/>
</dbReference>
<evidence type="ECO:0000259" key="4">
    <source>
        <dbReference type="SMART" id="SM00854"/>
    </source>
</evidence>
<evidence type="ECO:0000313" key="5">
    <source>
        <dbReference type="EMBL" id="SIQ97416.1"/>
    </source>
</evidence>
<dbReference type="CDD" id="cd07381">
    <property type="entry name" value="MPP_CapA"/>
    <property type="match status" value="1"/>
</dbReference>
<comment type="caution">
    <text evidence="5">The sequence shown here is derived from an EMBL/GenBank/DDBJ whole genome shotgun (WGS) entry which is preliminary data.</text>
</comment>
<dbReference type="PANTHER" id="PTHR33393">
    <property type="entry name" value="POLYGLUTAMINE SYNTHESIS ACCESSORY PROTEIN RV0574C-RELATED"/>
    <property type="match status" value="1"/>
</dbReference>
<dbReference type="SUPFAM" id="SSF56300">
    <property type="entry name" value="Metallo-dependent phosphatases"/>
    <property type="match status" value="1"/>
</dbReference>
<keyword evidence="3" id="KW-0472">Membrane</keyword>
<keyword evidence="3" id="KW-0812">Transmembrane</keyword>
<dbReference type="Proteomes" id="UP000186666">
    <property type="component" value="Unassembled WGS sequence"/>
</dbReference>
<evidence type="ECO:0000256" key="3">
    <source>
        <dbReference type="SAM" id="Phobius"/>
    </source>
</evidence>